<organism evidence="2 3">
    <name type="scientific">Geotrypetes seraphini</name>
    <name type="common">Gaboon caecilian</name>
    <name type="synonym">Caecilia seraphini</name>
    <dbReference type="NCBI Taxonomy" id="260995"/>
    <lineage>
        <taxon>Eukaryota</taxon>
        <taxon>Metazoa</taxon>
        <taxon>Chordata</taxon>
        <taxon>Craniata</taxon>
        <taxon>Vertebrata</taxon>
        <taxon>Euteleostomi</taxon>
        <taxon>Amphibia</taxon>
        <taxon>Gymnophiona</taxon>
        <taxon>Geotrypetes</taxon>
    </lineage>
</organism>
<accession>A0A6P8Q4X3</accession>
<sequence length="204" mass="23054">MLHSVPWSTMHKCSLQSQQLKPATVYILLLLLVSLTFSSVQSRPLNRQIDNRTEEEEASALASDRKEAGRSHTAQCREKECQVVWANDEKEAESADPHWLKRRSAGGREKAETKLKTSFSADDIIRCHRGDTISDHKSIGELLPSWDPAQSPEIDPFWYVGRGVRPIGRFGKRQSKNISSMHHGVISLELILNALREQEALDVD</sequence>
<dbReference type="AlphaFoldDB" id="A0A6P8Q4X3"/>
<reference evidence="3 4" key="1">
    <citation type="submission" date="2025-04" db="UniProtKB">
        <authorList>
            <consortium name="RefSeq"/>
        </authorList>
    </citation>
    <scope>IDENTIFICATION</scope>
</reference>
<evidence type="ECO:0000313" key="4">
    <source>
        <dbReference type="RefSeq" id="XP_033790231.1"/>
    </source>
</evidence>
<dbReference type="Proteomes" id="UP000515159">
    <property type="component" value="Chromosome 2"/>
</dbReference>
<proteinExistence type="predicted"/>
<dbReference type="Pfam" id="PF15172">
    <property type="entry name" value="Prolactin_RP"/>
    <property type="match status" value="1"/>
</dbReference>
<dbReference type="OrthoDB" id="8587277at2759"/>
<dbReference type="GO" id="GO:0005179">
    <property type="term" value="F:hormone activity"/>
    <property type="evidence" value="ECO:0007669"/>
    <property type="project" value="InterPro"/>
</dbReference>
<name>A0A6P8Q4X3_GEOSA</name>
<feature type="region of interest" description="Disordered" evidence="1">
    <location>
        <begin position="48"/>
        <end position="73"/>
    </location>
</feature>
<evidence type="ECO:0000256" key="1">
    <source>
        <dbReference type="SAM" id="MobiDB-lite"/>
    </source>
</evidence>
<keyword evidence="2" id="KW-1185">Reference proteome</keyword>
<dbReference type="GeneID" id="117355582"/>
<gene>
    <name evidence="3 4" type="primary">LOC117355582</name>
</gene>
<feature type="compositionally biased region" description="Basic and acidic residues" evidence="1">
    <location>
        <begin position="63"/>
        <end position="73"/>
    </location>
</feature>
<dbReference type="PANTHER" id="PTHR17206:SF0">
    <property type="entry name" value="PRRP PROTEIN"/>
    <property type="match status" value="1"/>
</dbReference>
<dbReference type="InterPro" id="IPR026194">
    <property type="entry name" value="PrRP"/>
</dbReference>
<evidence type="ECO:0000313" key="3">
    <source>
        <dbReference type="RefSeq" id="XP_033790230.1"/>
    </source>
</evidence>
<dbReference type="KEGG" id="gsh:117355582"/>
<protein>
    <submittedName>
        <fullName evidence="3 4">Uncharacterized protein LOC117355582</fullName>
    </submittedName>
</protein>
<dbReference type="RefSeq" id="XP_033790231.1">
    <property type="nucleotide sequence ID" value="XM_033934340.1"/>
</dbReference>
<dbReference type="PANTHER" id="PTHR17206">
    <property type="entry name" value="PROLACTIN-RELEASING PEPTIDE"/>
    <property type="match status" value="1"/>
</dbReference>
<dbReference type="RefSeq" id="XP_033790230.1">
    <property type="nucleotide sequence ID" value="XM_033934339.1"/>
</dbReference>
<evidence type="ECO:0000313" key="2">
    <source>
        <dbReference type="Proteomes" id="UP000515159"/>
    </source>
</evidence>